<dbReference type="PANTHER" id="PTHR43130:SF3">
    <property type="entry name" value="HTH-TYPE TRANSCRIPTIONAL REGULATOR RV1931C"/>
    <property type="match status" value="1"/>
</dbReference>
<protein>
    <submittedName>
        <fullName evidence="5">Transcriptional regulator GlxA family with amidase domain</fullName>
    </submittedName>
</protein>
<dbReference type="Pfam" id="PF01965">
    <property type="entry name" value="DJ-1_PfpI"/>
    <property type="match status" value="1"/>
</dbReference>
<dbReference type="InterPro" id="IPR009057">
    <property type="entry name" value="Homeodomain-like_sf"/>
</dbReference>
<dbReference type="PRINTS" id="PR00032">
    <property type="entry name" value="HTHARAC"/>
</dbReference>
<dbReference type="InterPro" id="IPR029062">
    <property type="entry name" value="Class_I_gatase-like"/>
</dbReference>
<keyword evidence="6" id="KW-1185">Reference proteome</keyword>
<dbReference type="EMBL" id="JACHFM010000002">
    <property type="protein sequence ID" value="MBB5221894.1"/>
    <property type="molecule type" value="Genomic_DNA"/>
</dbReference>
<evidence type="ECO:0000256" key="2">
    <source>
        <dbReference type="ARBA" id="ARBA00023125"/>
    </source>
</evidence>
<dbReference type="PANTHER" id="PTHR43130">
    <property type="entry name" value="ARAC-FAMILY TRANSCRIPTIONAL REGULATOR"/>
    <property type="match status" value="1"/>
</dbReference>
<keyword evidence="2" id="KW-0238">DNA-binding</keyword>
<evidence type="ECO:0000313" key="6">
    <source>
        <dbReference type="Proteomes" id="UP000549457"/>
    </source>
</evidence>
<dbReference type="SUPFAM" id="SSF52317">
    <property type="entry name" value="Class I glutamine amidotransferase-like"/>
    <property type="match status" value="1"/>
</dbReference>
<dbReference type="Pfam" id="PF12833">
    <property type="entry name" value="HTH_18"/>
    <property type="match status" value="1"/>
</dbReference>
<evidence type="ECO:0000313" key="5">
    <source>
        <dbReference type="EMBL" id="MBB5221894.1"/>
    </source>
</evidence>
<comment type="caution">
    <text evidence="5">The sequence shown here is derived from an EMBL/GenBank/DDBJ whole genome shotgun (WGS) entry which is preliminary data.</text>
</comment>
<evidence type="ECO:0000256" key="3">
    <source>
        <dbReference type="ARBA" id="ARBA00023163"/>
    </source>
</evidence>
<dbReference type="InterPro" id="IPR018060">
    <property type="entry name" value="HTH_AraC"/>
</dbReference>
<dbReference type="RefSeq" id="WP_221288421.1">
    <property type="nucleotide sequence ID" value="NZ_JACHFM010000002.1"/>
</dbReference>
<accession>A0A840SLP7</accession>
<dbReference type="InterPro" id="IPR052158">
    <property type="entry name" value="INH-QAR"/>
</dbReference>
<reference evidence="5 6" key="1">
    <citation type="submission" date="2020-08" db="EMBL/GenBank/DDBJ databases">
        <title>Genomic Encyclopedia of Type Strains, Phase IV (KMG-IV): sequencing the most valuable type-strain genomes for metagenomic binning, comparative biology and taxonomic classification.</title>
        <authorList>
            <person name="Goeker M."/>
        </authorList>
    </citation>
    <scope>NUCLEOTIDE SEQUENCE [LARGE SCALE GENOMIC DNA]</scope>
    <source>
        <strain evidence="5 6">DSM 101730</strain>
    </source>
</reference>
<dbReference type="InterPro" id="IPR020449">
    <property type="entry name" value="Tscrpt_reg_AraC-type_HTH"/>
</dbReference>
<dbReference type="InterPro" id="IPR018062">
    <property type="entry name" value="HTH_AraC-typ_CS"/>
</dbReference>
<name>A0A840SLP7_9RHOB</name>
<dbReference type="AlphaFoldDB" id="A0A840SLP7"/>
<dbReference type="Gene3D" id="1.10.10.60">
    <property type="entry name" value="Homeodomain-like"/>
    <property type="match status" value="2"/>
</dbReference>
<proteinExistence type="predicted"/>
<dbReference type="PROSITE" id="PS00041">
    <property type="entry name" value="HTH_ARAC_FAMILY_1"/>
    <property type="match status" value="1"/>
</dbReference>
<sequence length="336" mass="36847">MATAARPAEPLRISILSLPESGTMAAFGLHEVLGNTATDADALSRPIRPVLVARKRGAFRSSTGLQVTPEADLGCSDADVIIVCDIHLASDETPEGRWPDEIGWVRRHLERGALVCSTCSGAVLLAEAGLLEGVEAASHWSMADLFRERYPGVKFRPERILCDSGHGGRLVTTGGASSWQELALYLIGRFCGAEEAARVARLFLLGDRSHGQLPFASMARPRQHGDAVISKVQAWVVDNYATAIPVSAMVERSGLSERSFKRRFSAATGYAPVEYVQSLRIEEAKQMLETEDVAIEEVSVAVGYEDPTFFRRLFKRRTGVTPGQYRKRTRIRTFPM</sequence>
<dbReference type="Gene3D" id="3.40.50.880">
    <property type="match status" value="1"/>
</dbReference>
<organism evidence="5 6">
    <name type="scientific">Amaricoccus macauensis</name>
    <dbReference type="NCBI Taxonomy" id="57001"/>
    <lineage>
        <taxon>Bacteria</taxon>
        <taxon>Pseudomonadati</taxon>
        <taxon>Pseudomonadota</taxon>
        <taxon>Alphaproteobacteria</taxon>
        <taxon>Rhodobacterales</taxon>
        <taxon>Paracoccaceae</taxon>
        <taxon>Amaricoccus</taxon>
    </lineage>
</organism>
<dbReference type="InterPro" id="IPR002818">
    <property type="entry name" value="DJ-1/PfpI"/>
</dbReference>
<dbReference type="Proteomes" id="UP000549457">
    <property type="component" value="Unassembled WGS sequence"/>
</dbReference>
<dbReference type="GO" id="GO:0043565">
    <property type="term" value="F:sequence-specific DNA binding"/>
    <property type="evidence" value="ECO:0007669"/>
    <property type="project" value="InterPro"/>
</dbReference>
<feature type="domain" description="HTH araC/xylS-type" evidence="4">
    <location>
        <begin position="230"/>
        <end position="328"/>
    </location>
</feature>
<keyword evidence="3" id="KW-0804">Transcription</keyword>
<dbReference type="GO" id="GO:0003700">
    <property type="term" value="F:DNA-binding transcription factor activity"/>
    <property type="evidence" value="ECO:0007669"/>
    <property type="project" value="InterPro"/>
</dbReference>
<dbReference type="SUPFAM" id="SSF46689">
    <property type="entry name" value="Homeodomain-like"/>
    <property type="match status" value="2"/>
</dbReference>
<evidence type="ECO:0000256" key="1">
    <source>
        <dbReference type="ARBA" id="ARBA00023015"/>
    </source>
</evidence>
<keyword evidence="1" id="KW-0805">Transcription regulation</keyword>
<dbReference type="SMART" id="SM00342">
    <property type="entry name" value="HTH_ARAC"/>
    <property type="match status" value="1"/>
</dbReference>
<evidence type="ECO:0000259" key="4">
    <source>
        <dbReference type="PROSITE" id="PS01124"/>
    </source>
</evidence>
<dbReference type="PROSITE" id="PS01124">
    <property type="entry name" value="HTH_ARAC_FAMILY_2"/>
    <property type="match status" value="1"/>
</dbReference>
<gene>
    <name evidence="5" type="ORF">HNP73_001830</name>
</gene>